<evidence type="ECO:0000313" key="5">
    <source>
        <dbReference type="Proteomes" id="UP001593833"/>
    </source>
</evidence>
<dbReference type="Proteomes" id="UP001593833">
    <property type="component" value="Unassembled WGS sequence"/>
</dbReference>
<dbReference type="Gene3D" id="3.40.50.150">
    <property type="entry name" value="Vaccinia Virus protein VP39"/>
    <property type="match status" value="1"/>
</dbReference>
<evidence type="ECO:0000313" key="4">
    <source>
        <dbReference type="EMBL" id="MFC1573424.1"/>
    </source>
</evidence>
<dbReference type="InterPro" id="IPR029063">
    <property type="entry name" value="SAM-dependent_MTases_sf"/>
</dbReference>
<reference evidence="4 5" key="1">
    <citation type="submission" date="2024-09" db="EMBL/GenBank/DDBJ databases">
        <authorList>
            <person name="D'Angelo T."/>
        </authorList>
    </citation>
    <scope>NUCLEOTIDE SEQUENCE [LARGE SCALE GENOMIC DNA]</scope>
    <source>
        <strain evidence="4">SAG AM-320-E07</strain>
    </source>
</reference>
<dbReference type="EC" id="2.1.1.-" evidence="4"/>
<proteinExistence type="predicted"/>
<dbReference type="InterPro" id="IPR002935">
    <property type="entry name" value="SAM_O-MeTrfase"/>
</dbReference>
<evidence type="ECO:0000256" key="2">
    <source>
        <dbReference type="ARBA" id="ARBA00022679"/>
    </source>
</evidence>
<sequence length="206" mass="22546">MEEHLAYIERFIAYPHYILPKLDAQHSSREDTQPNIGIHVGVLLGWLIQVMRAQRVVEFGACIGYSAIFLGQALKQTGGTLTAIELNESRALEAEQSITQAGLSDVVTVVHGDASRALDDLDGPFDLILQDSAKQLYPEMLEQCIQKLKPFGVLAADDALFVPMGVAEKSSKPIHEYNQKVFSDSRLVNTILPLGDGLALSVKVSD</sequence>
<keyword evidence="1 4" id="KW-0489">Methyltransferase</keyword>
<dbReference type="CDD" id="cd02440">
    <property type="entry name" value="AdoMet_MTases"/>
    <property type="match status" value="1"/>
</dbReference>
<dbReference type="PROSITE" id="PS51682">
    <property type="entry name" value="SAM_OMT_I"/>
    <property type="match status" value="1"/>
</dbReference>
<dbReference type="EMBL" id="JBHPKH010000157">
    <property type="protein sequence ID" value="MFC1573424.1"/>
    <property type="molecule type" value="Genomic_DNA"/>
</dbReference>
<gene>
    <name evidence="4" type="ORF">ACFL6M_07485</name>
</gene>
<name>A0ABV6YML6_UNCEI</name>
<keyword evidence="2 4" id="KW-0808">Transferase</keyword>
<dbReference type="SUPFAM" id="SSF53335">
    <property type="entry name" value="S-adenosyl-L-methionine-dependent methyltransferases"/>
    <property type="match status" value="1"/>
</dbReference>
<protein>
    <submittedName>
        <fullName evidence="4">O-methyltransferase</fullName>
        <ecNumber evidence="4">2.1.1.-</ecNumber>
    </submittedName>
</protein>
<dbReference type="Pfam" id="PF01596">
    <property type="entry name" value="Methyltransf_3"/>
    <property type="match status" value="1"/>
</dbReference>
<dbReference type="GO" id="GO:0008168">
    <property type="term" value="F:methyltransferase activity"/>
    <property type="evidence" value="ECO:0007669"/>
    <property type="project" value="UniProtKB-KW"/>
</dbReference>
<dbReference type="PANTHER" id="PTHR43167:SF1">
    <property type="entry name" value="PUTATIVE (AFU_ORTHOLOGUE AFUA_6G01830)-RELATED"/>
    <property type="match status" value="1"/>
</dbReference>
<comment type="caution">
    <text evidence="4">The sequence shown here is derived from an EMBL/GenBank/DDBJ whole genome shotgun (WGS) entry which is preliminary data.</text>
</comment>
<dbReference type="PANTHER" id="PTHR43167">
    <property type="entry name" value="PUTATIVE (AFU_ORTHOLOGUE AFUA_6G01830)-RELATED"/>
    <property type="match status" value="1"/>
</dbReference>
<evidence type="ECO:0000256" key="3">
    <source>
        <dbReference type="ARBA" id="ARBA00022691"/>
    </source>
</evidence>
<accession>A0ABV6YML6</accession>
<keyword evidence="5" id="KW-1185">Reference proteome</keyword>
<keyword evidence="3" id="KW-0949">S-adenosyl-L-methionine</keyword>
<evidence type="ECO:0000256" key="1">
    <source>
        <dbReference type="ARBA" id="ARBA00022603"/>
    </source>
</evidence>
<dbReference type="GO" id="GO:0032259">
    <property type="term" value="P:methylation"/>
    <property type="evidence" value="ECO:0007669"/>
    <property type="project" value="UniProtKB-KW"/>
</dbReference>
<organism evidence="4 5">
    <name type="scientific">Eiseniibacteriota bacterium</name>
    <dbReference type="NCBI Taxonomy" id="2212470"/>
    <lineage>
        <taxon>Bacteria</taxon>
        <taxon>Candidatus Eiseniibacteriota</taxon>
    </lineage>
</organism>